<protein>
    <submittedName>
        <fullName evidence="2">DUF3553 domain-containing protein</fullName>
    </submittedName>
</protein>
<reference evidence="2 3" key="1">
    <citation type="submission" date="2019-06" db="EMBL/GenBank/DDBJ databases">
        <title>Saccharibacillus brassicae sp. nov., an endophytic bacterium isolated from Chinese cabbage seeds (Brassica pekinensis).</title>
        <authorList>
            <person name="Jiang L."/>
            <person name="Lee J."/>
            <person name="Kim S.W."/>
        </authorList>
    </citation>
    <scope>NUCLEOTIDE SEQUENCE [LARGE SCALE GENOMIC DNA]</scope>
    <source>
        <strain evidence="3">KCTC 43072 / ATSA2</strain>
    </source>
</reference>
<sequence>MENVKVNLHQKKPKYFEAIDGKYFADGKEVSAEEAITILVEAAEELGYWCQVAKDILPEEWFEEVQLVYADRPELAAQEVLQESRPELKTGDTVTHDSNPRWGKGEVKTVSKSGKTADVLFEHAGWTSPRVKNLTKIE</sequence>
<dbReference type="RefSeq" id="WP_141450013.1">
    <property type="nucleotide sequence ID" value="NZ_CP041217.1"/>
</dbReference>
<organism evidence="2 3">
    <name type="scientific">Saccharibacillus brassicae</name>
    <dbReference type="NCBI Taxonomy" id="2583377"/>
    <lineage>
        <taxon>Bacteria</taxon>
        <taxon>Bacillati</taxon>
        <taxon>Bacillota</taxon>
        <taxon>Bacilli</taxon>
        <taxon>Bacillales</taxon>
        <taxon>Paenibacillaceae</taxon>
        <taxon>Saccharibacillus</taxon>
    </lineage>
</organism>
<dbReference type="OrthoDB" id="2885568at2"/>
<dbReference type="AlphaFoldDB" id="A0A4Y6V4H1"/>
<proteinExistence type="predicted"/>
<accession>A0A4Y6V4H1</accession>
<evidence type="ECO:0000313" key="2">
    <source>
        <dbReference type="EMBL" id="QDH23476.1"/>
    </source>
</evidence>
<feature type="region of interest" description="Disordered" evidence="1">
    <location>
        <begin position="84"/>
        <end position="108"/>
    </location>
</feature>
<gene>
    <name evidence="2" type="ORF">FFV09_22990</name>
</gene>
<name>A0A4Y6V4H1_SACBS</name>
<dbReference type="Proteomes" id="UP000316968">
    <property type="component" value="Chromosome"/>
</dbReference>
<evidence type="ECO:0000313" key="3">
    <source>
        <dbReference type="Proteomes" id="UP000316968"/>
    </source>
</evidence>
<keyword evidence="3" id="KW-1185">Reference proteome</keyword>
<dbReference type="KEGG" id="saca:FFV09_22990"/>
<evidence type="ECO:0000256" key="1">
    <source>
        <dbReference type="SAM" id="MobiDB-lite"/>
    </source>
</evidence>
<dbReference type="EMBL" id="CP041217">
    <property type="protein sequence ID" value="QDH23476.1"/>
    <property type="molecule type" value="Genomic_DNA"/>
</dbReference>